<sequence>MFWLIFGAVVALVGFIYFNQKKNEDFWKKIMAMPGPKDFPIVGTEYSLDSAEQIFDNERKYHKLYGPIFKRWSFNSAYVSLSNPEDIELLLTNSKHLEKDDSYDFLHTWLGQGLLTNRGKQSYDN</sequence>
<dbReference type="InParanoid" id="A0A6P7GK27"/>
<reference evidence="3" key="1">
    <citation type="submission" date="2025-08" db="UniProtKB">
        <authorList>
            <consortium name="RefSeq"/>
        </authorList>
    </citation>
    <scope>IDENTIFICATION</scope>
    <source>
        <tissue evidence="3">Whole insect</tissue>
    </source>
</reference>
<proteinExistence type="inferred from homology"/>
<comment type="similarity">
    <text evidence="1">Belongs to the cytochrome P450 family.</text>
</comment>
<keyword evidence="2" id="KW-0560">Oxidoreductase</keyword>
<dbReference type="GO" id="GO:0016705">
    <property type="term" value="F:oxidoreductase activity, acting on paired donors, with incorporation or reduction of molecular oxygen"/>
    <property type="evidence" value="ECO:0007669"/>
    <property type="project" value="InterPro"/>
</dbReference>
<evidence type="ECO:0000256" key="2">
    <source>
        <dbReference type="ARBA" id="ARBA00023033"/>
    </source>
</evidence>
<evidence type="ECO:0000256" key="1">
    <source>
        <dbReference type="ARBA" id="ARBA00010617"/>
    </source>
</evidence>
<dbReference type="Gene3D" id="1.10.630.10">
    <property type="entry name" value="Cytochrome P450"/>
    <property type="match status" value="1"/>
</dbReference>
<dbReference type="Pfam" id="PF00067">
    <property type="entry name" value="p450"/>
    <property type="match status" value="1"/>
</dbReference>
<dbReference type="GO" id="GO:0005506">
    <property type="term" value="F:iron ion binding"/>
    <property type="evidence" value="ECO:0007669"/>
    <property type="project" value="InterPro"/>
</dbReference>
<organism evidence="3">
    <name type="scientific">Diabrotica virgifera virgifera</name>
    <name type="common">western corn rootworm</name>
    <dbReference type="NCBI Taxonomy" id="50390"/>
    <lineage>
        <taxon>Eukaryota</taxon>
        <taxon>Metazoa</taxon>
        <taxon>Ecdysozoa</taxon>
        <taxon>Arthropoda</taxon>
        <taxon>Hexapoda</taxon>
        <taxon>Insecta</taxon>
        <taxon>Pterygota</taxon>
        <taxon>Neoptera</taxon>
        <taxon>Endopterygota</taxon>
        <taxon>Coleoptera</taxon>
        <taxon>Polyphaga</taxon>
        <taxon>Cucujiformia</taxon>
        <taxon>Chrysomeloidea</taxon>
        <taxon>Chrysomelidae</taxon>
        <taxon>Galerucinae</taxon>
        <taxon>Diabroticina</taxon>
        <taxon>Diabroticites</taxon>
        <taxon>Diabrotica</taxon>
    </lineage>
</organism>
<dbReference type="InterPro" id="IPR036396">
    <property type="entry name" value="Cyt_P450_sf"/>
</dbReference>
<keyword evidence="2" id="KW-0503">Monooxygenase</keyword>
<dbReference type="GO" id="GO:0004497">
    <property type="term" value="F:monooxygenase activity"/>
    <property type="evidence" value="ECO:0007669"/>
    <property type="project" value="UniProtKB-KW"/>
</dbReference>
<accession>A0A6P7GK27</accession>
<dbReference type="InterPro" id="IPR001128">
    <property type="entry name" value="Cyt_P450"/>
</dbReference>
<dbReference type="SUPFAM" id="SSF48264">
    <property type="entry name" value="Cytochrome P450"/>
    <property type="match status" value="1"/>
</dbReference>
<dbReference type="GO" id="GO:0020037">
    <property type="term" value="F:heme binding"/>
    <property type="evidence" value="ECO:0007669"/>
    <property type="project" value="InterPro"/>
</dbReference>
<gene>
    <name evidence="3" type="primary">LOC114343391</name>
</gene>
<protein>
    <submittedName>
        <fullName evidence="3">Cytochrome P450 4C1-like</fullName>
    </submittedName>
</protein>
<dbReference type="AlphaFoldDB" id="A0A6P7GK27"/>
<dbReference type="RefSeq" id="XP_028150009.1">
    <property type="nucleotide sequence ID" value="XM_028294208.1"/>
</dbReference>
<evidence type="ECO:0000313" key="3">
    <source>
        <dbReference type="RefSeq" id="XP_028150009.1"/>
    </source>
</evidence>
<name>A0A6P7GK27_DIAVI</name>